<reference evidence="1" key="2">
    <citation type="submission" date="2015-06" db="UniProtKB">
        <authorList>
            <consortium name="EnsemblProtists"/>
        </authorList>
    </citation>
    <scope>IDENTIFICATION</scope>
    <source>
        <strain evidence="1">Emoy2</strain>
    </source>
</reference>
<name>M4BF58_HYAAE</name>
<dbReference type="eggNOG" id="KOG2085">
    <property type="taxonomic scope" value="Eukaryota"/>
</dbReference>
<dbReference type="GO" id="GO:0007165">
    <property type="term" value="P:signal transduction"/>
    <property type="evidence" value="ECO:0007669"/>
    <property type="project" value="InterPro"/>
</dbReference>
<reference evidence="2" key="1">
    <citation type="journal article" date="2010" name="Science">
        <title>Signatures of adaptation to obligate biotrophy in the Hyaloperonospora arabidopsidis genome.</title>
        <authorList>
            <person name="Baxter L."/>
            <person name="Tripathy S."/>
            <person name="Ishaque N."/>
            <person name="Boot N."/>
            <person name="Cabral A."/>
            <person name="Kemen E."/>
            <person name="Thines M."/>
            <person name="Ah-Fong A."/>
            <person name="Anderson R."/>
            <person name="Badejoko W."/>
            <person name="Bittner-Eddy P."/>
            <person name="Boore J.L."/>
            <person name="Chibucos M.C."/>
            <person name="Coates M."/>
            <person name="Dehal P."/>
            <person name="Delehaunty K."/>
            <person name="Dong S."/>
            <person name="Downton P."/>
            <person name="Dumas B."/>
            <person name="Fabro G."/>
            <person name="Fronick C."/>
            <person name="Fuerstenberg S.I."/>
            <person name="Fulton L."/>
            <person name="Gaulin E."/>
            <person name="Govers F."/>
            <person name="Hughes L."/>
            <person name="Humphray S."/>
            <person name="Jiang R.H."/>
            <person name="Judelson H."/>
            <person name="Kamoun S."/>
            <person name="Kyung K."/>
            <person name="Meijer H."/>
            <person name="Minx P."/>
            <person name="Morris P."/>
            <person name="Nelson J."/>
            <person name="Phuntumart V."/>
            <person name="Qutob D."/>
            <person name="Rehmany A."/>
            <person name="Rougon-Cardoso A."/>
            <person name="Ryden P."/>
            <person name="Torto-Alalibo T."/>
            <person name="Studholme D."/>
            <person name="Wang Y."/>
            <person name="Win J."/>
            <person name="Wood J."/>
            <person name="Clifton S.W."/>
            <person name="Rogers J."/>
            <person name="Van den Ackerveken G."/>
            <person name="Jones J.D."/>
            <person name="McDowell J.M."/>
            <person name="Beynon J."/>
            <person name="Tyler B.M."/>
        </authorList>
    </citation>
    <scope>NUCLEOTIDE SEQUENCE [LARGE SCALE GENOMIC DNA]</scope>
    <source>
        <strain evidence="2">Emoy2</strain>
    </source>
</reference>
<dbReference type="InterPro" id="IPR011989">
    <property type="entry name" value="ARM-like"/>
</dbReference>
<dbReference type="EMBL" id="JH598194">
    <property type="status" value="NOT_ANNOTATED_CDS"/>
    <property type="molecule type" value="Genomic_DNA"/>
</dbReference>
<dbReference type="GO" id="GO:0019888">
    <property type="term" value="F:protein phosphatase regulator activity"/>
    <property type="evidence" value="ECO:0007669"/>
    <property type="project" value="InterPro"/>
</dbReference>
<sequence>MKLAELPALEDVPPNERMRLFRQKLKLCCVLYDFTDMRKHVREKEVKRNALLQIVEYISASKVAWDPSVVAELLECVGVNIFRHLGRSLNASTINANGNVEVAPEDDEPMLEPSWPHMQLVYEILLRFVLSKEVDSRTAKDYFSKRFMIKLLNLFDSEDPRERDYLKYHQWFRSAAQAGAPKLPRARVDSASYGRKPGHVSSAIGLLHHAVCGERSSDLRTDYHWATEVLAGDCKRQRGLVCYFSAIRVNSF</sequence>
<dbReference type="SUPFAM" id="SSF48371">
    <property type="entry name" value="ARM repeat"/>
    <property type="match status" value="1"/>
</dbReference>
<dbReference type="PANTHER" id="PTHR10257">
    <property type="entry name" value="SERINE/THREONINE PROTEIN PHOSPHATASE 2A PP2A REGULATORY SUBUNIT B"/>
    <property type="match status" value="1"/>
</dbReference>
<dbReference type="AlphaFoldDB" id="M4BF58"/>
<dbReference type="Proteomes" id="UP000011713">
    <property type="component" value="Unassembled WGS sequence"/>
</dbReference>
<dbReference type="EnsemblProtists" id="HpaT804927">
    <property type="protein sequence ID" value="HpaP804927"/>
    <property type="gene ID" value="HpaG804927"/>
</dbReference>
<dbReference type="InterPro" id="IPR016024">
    <property type="entry name" value="ARM-type_fold"/>
</dbReference>
<evidence type="ECO:0000313" key="2">
    <source>
        <dbReference type="Proteomes" id="UP000011713"/>
    </source>
</evidence>
<dbReference type="InParanoid" id="M4BF58"/>
<dbReference type="STRING" id="559515.M4BF58"/>
<keyword evidence="2" id="KW-1185">Reference proteome</keyword>
<dbReference type="Pfam" id="PF01603">
    <property type="entry name" value="B56"/>
    <property type="match status" value="1"/>
</dbReference>
<protein>
    <submittedName>
        <fullName evidence="1">Uncharacterized protein</fullName>
    </submittedName>
</protein>
<evidence type="ECO:0000313" key="1">
    <source>
        <dbReference type="EnsemblProtists" id="HpaP804927"/>
    </source>
</evidence>
<dbReference type="InterPro" id="IPR002554">
    <property type="entry name" value="PP2A_B56"/>
</dbReference>
<dbReference type="Gene3D" id="1.25.10.10">
    <property type="entry name" value="Leucine-rich Repeat Variant"/>
    <property type="match status" value="1"/>
</dbReference>
<dbReference type="HOGENOM" id="CLU_1104522_0_0_1"/>
<proteinExistence type="predicted"/>
<accession>M4BF58</accession>
<dbReference type="GO" id="GO:0000159">
    <property type="term" value="C:protein phosphatase type 2A complex"/>
    <property type="evidence" value="ECO:0007669"/>
    <property type="project" value="InterPro"/>
</dbReference>
<dbReference type="VEuPathDB" id="FungiDB:HpaG804927"/>
<organism evidence="1 2">
    <name type="scientific">Hyaloperonospora arabidopsidis (strain Emoy2)</name>
    <name type="common">Downy mildew agent</name>
    <name type="synonym">Peronospora arabidopsidis</name>
    <dbReference type="NCBI Taxonomy" id="559515"/>
    <lineage>
        <taxon>Eukaryota</taxon>
        <taxon>Sar</taxon>
        <taxon>Stramenopiles</taxon>
        <taxon>Oomycota</taxon>
        <taxon>Peronosporomycetes</taxon>
        <taxon>Peronosporales</taxon>
        <taxon>Peronosporaceae</taxon>
        <taxon>Hyaloperonospora</taxon>
    </lineage>
</organism>
<dbReference type="PANTHER" id="PTHR10257:SF3">
    <property type="entry name" value="SERINE_THREONINE-PROTEIN PHOSPHATASE 2A 56 KDA REGULATORY SUBUNIT GAMMA ISOFORM"/>
    <property type="match status" value="1"/>
</dbReference>